<dbReference type="InterPro" id="IPR036691">
    <property type="entry name" value="Endo/exonu/phosph_ase_sf"/>
</dbReference>
<dbReference type="Gene3D" id="3.60.10.10">
    <property type="entry name" value="Endonuclease/exonuclease/phosphatase"/>
    <property type="match status" value="1"/>
</dbReference>
<dbReference type="PANTHER" id="PTHR33710:SF64">
    <property type="entry name" value="ENDONUCLEASE_EXONUCLEASE_PHOSPHATASE DOMAIN-CONTAINING PROTEIN"/>
    <property type="match status" value="1"/>
</dbReference>
<reference evidence="2" key="1">
    <citation type="submission" date="2024-03" db="EMBL/GenBank/DDBJ databases">
        <title>WGS assembly of Saponaria officinalis var. Norfolk2.</title>
        <authorList>
            <person name="Jenkins J."/>
            <person name="Shu S."/>
            <person name="Grimwood J."/>
            <person name="Barry K."/>
            <person name="Goodstein D."/>
            <person name="Schmutz J."/>
            <person name="Leebens-Mack J."/>
            <person name="Osbourn A."/>
        </authorList>
    </citation>
    <scope>NUCLEOTIDE SEQUENCE [LARGE SCALE GENOMIC DNA]</scope>
    <source>
        <strain evidence="2">JIC</strain>
    </source>
</reference>
<name>A0AAW1M5A2_SAPOF</name>
<accession>A0AAW1M5A2</accession>
<dbReference type="InterPro" id="IPR000477">
    <property type="entry name" value="RT_dom"/>
</dbReference>
<sequence length="705" mass="79427">MASFVGKPICADETTTIKSKINGVLVEVDISKDLPGVVPLQTPFRGKILQKIEYEWVPFFCQTCHKIGHTKDRCKRNKVKQVYRPKVTVPVPVAGVADKNPLIVDSEGFIAVSAKKTAKVLQQDKVISVVENQFAILDNDTPVSLQFEVDQGLVHVGFELGNIPVEIEPEHYVNAIKRRFFHRFSLVINLASHPGGRIWVLWNPIAVTLRVLHSGAQFLHCSLVHNSTERQFLVTFVYALNKSSERLELWDQLCLLSAGTAPWICVGDFNVSLSSDERVGCVVHEREMQEFRECLRSCSLEDHPYTGGLFTWHNKQDSCPKWAKLDRLLANQQWFLQVPSNVVFLPPDISDHAAVLLTITSSTVIRRPFRYLNFWSSSPDFTELVRADWQTPTSGGRIFSLFSKLRRLHGVLKNIHANEFMGITRRVAEAKTRLTECQILLQSSPVHQQLLANEKVLLHSYRRLKSAEMRVLAQRAKVQHLQLSDANTKYFYASIAARKTRNTIGAIEDIQVTPHEIHAALSSIDRNKSPGVDGYSSGFFRDTWALTGPDFIVAVQEFFHKNAMPRAANSTLIALIPKYDAPKSVSDFRPISCCTVFYKTVSKILANRMKLVLGDIIGPEQAAFIEGHDLFDNSMLAHELAAKYKRSLPTPRCILKVDIKKAFDSVNWKFLSVCLTKFGFPEQFTGWVLACVTSSHLSLNINGST</sequence>
<dbReference type="CDD" id="cd01650">
    <property type="entry name" value="RT_nLTR_like"/>
    <property type="match status" value="1"/>
</dbReference>
<comment type="caution">
    <text evidence="2">The sequence shown here is derived from an EMBL/GenBank/DDBJ whole genome shotgun (WGS) entry which is preliminary data.</text>
</comment>
<dbReference type="EMBL" id="JBDFQZ010000003">
    <property type="protein sequence ID" value="KAK9740863.1"/>
    <property type="molecule type" value="Genomic_DNA"/>
</dbReference>
<proteinExistence type="predicted"/>
<dbReference type="AlphaFoldDB" id="A0AAW1M5A2"/>
<dbReference type="InterPro" id="IPR043502">
    <property type="entry name" value="DNA/RNA_pol_sf"/>
</dbReference>
<feature type="domain" description="Reverse transcriptase" evidence="1">
    <location>
        <begin position="582"/>
        <end position="696"/>
    </location>
</feature>
<dbReference type="Proteomes" id="UP001443914">
    <property type="component" value="Unassembled WGS sequence"/>
</dbReference>
<dbReference type="SUPFAM" id="SSF56219">
    <property type="entry name" value="DNase I-like"/>
    <property type="match status" value="1"/>
</dbReference>
<dbReference type="Pfam" id="PF00078">
    <property type="entry name" value="RVT_1"/>
    <property type="match status" value="1"/>
</dbReference>
<organism evidence="2 3">
    <name type="scientific">Saponaria officinalis</name>
    <name type="common">Common soapwort</name>
    <name type="synonym">Lychnis saponaria</name>
    <dbReference type="NCBI Taxonomy" id="3572"/>
    <lineage>
        <taxon>Eukaryota</taxon>
        <taxon>Viridiplantae</taxon>
        <taxon>Streptophyta</taxon>
        <taxon>Embryophyta</taxon>
        <taxon>Tracheophyta</taxon>
        <taxon>Spermatophyta</taxon>
        <taxon>Magnoliopsida</taxon>
        <taxon>eudicotyledons</taxon>
        <taxon>Gunneridae</taxon>
        <taxon>Pentapetalae</taxon>
        <taxon>Caryophyllales</taxon>
        <taxon>Caryophyllaceae</taxon>
        <taxon>Caryophylleae</taxon>
        <taxon>Saponaria</taxon>
    </lineage>
</organism>
<gene>
    <name evidence="2" type="ORF">RND81_03G066500</name>
</gene>
<evidence type="ECO:0000313" key="3">
    <source>
        <dbReference type="Proteomes" id="UP001443914"/>
    </source>
</evidence>
<evidence type="ECO:0000313" key="2">
    <source>
        <dbReference type="EMBL" id="KAK9740863.1"/>
    </source>
</evidence>
<keyword evidence="3" id="KW-1185">Reference proteome</keyword>
<dbReference type="SUPFAM" id="SSF56672">
    <property type="entry name" value="DNA/RNA polymerases"/>
    <property type="match status" value="1"/>
</dbReference>
<dbReference type="PANTHER" id="PTHR33710">
    <property type="entry name" value="BNAC02G09200D PROTEIN"/>
    <property type="match status" value="1"/>
</dbReference>
<protein>
    <recommendedName>
        <fullName evidence="1">Reverse transcriptase domain-containing protein</fullName>
    </recommendedName>
</protein>
<evidence type="ECO:0000259" key="1">
    <source>
        <dbReference type="Pfam" id="PF00078"/>
    </source>
</evidence>